<reference evidence="3 4" key="1">
    <citation type="submission" date="2015-04" db="EMBL/GenBank/DDBJ databases">
        <authorList>
            <consortium name="Pathogen Informatics"/>
        </authorList>
    </citation>
    <scope>NUCLEOTIDE SEQUENCE [LARGE SCALE GENOMIC DNA]</scope>
    <source>
        <strain evidence="3 4">SGS1</strain>
    </source>
</reference>
<protein>
    <recommendedName>
        <fullName evidence="5">Dolichyl-diphosphooligosaccharide--protein glycosyltransferase subunit 2</fullName>
    </recommendedName>
</protein>
<feature type="chain" id="PRO_5012814275" description="Dolichyl-diphosphooligosaccharide--protein glycosyltransferase subunit 2" evidence="2">
    <location>
        <begin position="22"/>
        <end position="340"/>
    </location>
</feature>
<dbReference type="Proteomes" id="UP000220158">
    <property type="component" value="Chromosome 10"/>
</dbReference>
<organism evidence="3 4">
    <name type="scientific">Plasmodium relictum</name>
    <dbReference type="NCBI Taxonomy" id="85471"/>
    <lineage>
        <taxon>Eukaryota</taxon>
        <taxon>Sar</taxon>
        <taxon>Alveolata</taxon>
        <taxon>Apicomplexa</taxon>
        <taxon>Aconoidasida</taxon>
        <taxon>Haemosporida</taxon>
        <taxon>Plasmodiidae</taxon>
        <taxon>Plasmodium</taxon>
        <taxon>Plasmodium (Haemamoeba)</taxon>
    </lineage>
</organism>
<dbReference type="VEuPathDB" id="PlasmoDB:PRELSG_1005600"/>
<keyword evidence="2" id="KW-0732">Signal</keyword>
<keyword evidence="4" id="KW-1185">Reference proteome</keyword>
<evidence type="ECO:0008006" key="5">
    <source>
        <dbReference type="Google" id="ProtNLM"/>
    </source>
</evidence>
<gene>
    <name evidence="3" type="ORF">PRELSG_1005600</name>
</gene>
<evidence type="ECO:0000256" key="2">
    <source>
        <dbReference type="SAM" id="SignalP"/>
    </source>
</evidence>
<accession>A0A1J1HAE1</accession>
<feature type="transmembrane region" description="Helical" evidence="1">
    <location>
        <begin position="249"/>
        <end position="271"/>
    </location>
</feature>
<dbReference type="KEGG" id="prel:PRELSG_1005600"/>
<dbReference type="EMBL" id="LN835305">
    <property type="protein sequence ID" value="CRH00402.1"/>
    <property type="molecule type" value="Genomic_DNA"/>
</dbReference>
<name>A0A1J1HAE1_PLARL</name>
<dbReference type="GeneID" id="39736522"/>
<evidence type="ECO:0000256" key="1">
    <source>
        <dbReference type="SAM" id="Phobius"/>
    </source>
</evidence>
<keyword evidence="1" id="KW-0472">Membrane</keyword>
<evidence type="ECO:0000313" key="4">
    <source>
        <dbReference type="Proteomes" id="UP000220158"/>
    </source>
</evidence>
<feature type="transmembrane region" description="Helical" evidence="1">
    <location>
        <begin position="283"/>
        <end position="302"/>
    </location>
</feature>
<feature type="signal peptide" evidence="2">
    <location>
        <begin position="1"/>
        <end position="21"/>
    </location>
</feature>
<dbReference type="OMA" id="QCTFKVQ"/>
<evidence type="ECO:0000313" key="3">
    <source>
        <dbReference type="EMBL" id="CRH00402.1"/>
    </source>
</evidence>
<dbReference type="RefSeq" id="XP_028533405.1">
    <property type="nucleotide sequence ID" value="XM_028676969.1"/>
</dbReference>
<feature type="transmembrane region" description="Helical" evidence="1">
    <location>
        <begin position="308"/>
        <end position="327"/>
    </location>
</feature>
<proteinExistence type="predicted"/>
<dbReference type="AlphaFoldDB" id="A0A1J1HAE1"/>
<keyword evidence="1" id="KW-1133">Transmembrane helix</keyword>
<dbReference type="OrthoDB" id="372679at2759"/>
<sequence length="340" mass="41336">MKIFFLIFFFFLISNNKNVSSSNENNFDNPNNFLVLSKIKITSLYYIGNKREEKNILSRTIEENENSYILIDKKVSFYDMINISCSFKIKKDFDKAKLRIILIKNLMGNNKEYKNSSYDIKELKKNETFIFTNEFRNNLVISNLSILVVNMIALNGYYNFDIFITDGNNYIKIPFIKIFLHFYNNISITKYPIKKENMIIMLTMRKYLIRNYKKNLLQSVVYNYRYYYSLPLVQENKNYEKYKQIDTKLIILFLLLMAYLFIVYIYLIFIYLKYNIKNIHTNYCNYVFIFSLMSIMFLFILYDLFFNIIQISYIFIFSFTFFLVIFYKTLISLREFRKCE</sequence>
<keyword evidence="1" id="KW-0812">Transmembrane</keyword>